<feature type="transmembrane region" description="Helical" evidence="1">
    <location>
        <begin position="83"/>
        <end position="106"/>
    </location>
</feature>
<evidence type="ECO:0000313" key="3">
    <source>
        <dbReference type="Proteomes" id="UP000186922"/>
    </source>
</evidence>
<keyword evidence="1" id="KW-0812">Transmembrane</keyword>
<reference evidence="2 3" key="1">
    <citation type="journal article" date="2016" name="Nat. Commun.">
        <title>Extremotolerant tardigrade genome and improved radiotolerance of human cultured cells by tardigrade-unique protein.</title>
        <authorList>
            <person name="Hashimoto T."/>
            <person name="Horikawa D.D."/>
            <person name="Saito Y."/>
            <person name="Kuwahara H."/>
            <person name="Kozuka-Hata H."/>
            <person name="Shin-I T."/>
            <person name="Minakuchi Y."/>
            <person name="Ohishi K."/>
            <person name="Motoyama A."/>
            <person name="Aizu T."/>
            <person name="Enomoto A."/>
            <person name="Kondo K."/>
            <person name="Tanaka S."/>
            <person name="Hara Y."/>
            <person name="Koshikawa S."/>
            <person name="Sagara H."/>
            <person name="Miura T."/>
            <person name="Yokobori S."/>
            <person name="Miyagawa K."/>
            <person name="Suzuki Y."/>
            <person name="Kubo T."/>
            <person name="Oyama M."/>
            <person name="Kohara Y."/>
            <person name="Fujiyama A."/>
            <person name="Arakawa K."/>
            <person name="Katayama T."/>
            <person name="Toyoda A."/>
            <person name="Kunieda T."/>
        </authorList>
    </citation>
    <scope>NUCLEOTIDE SEQUENCE [LARGE SCALE GENOMIC DNA]</scope>
    <source>
        <strain evidence="2 3">YOKOZUNA-1</strain>
    </source>
</reference>
<protein>
    <submittedName>
        <fullName evidence="2">Uncharacterized protein</fullName>
    </submittedName>
</protein>
<proteinExistence type="predicted"/>
<evidence type="ECO:0000313" key="2">
    <source>
        <dbReference type="EMBL" id="GAU90333.1"/>
    </source>
</evidence>
<organism evidence="2 3">
    <name type="scientific">Ramazzottius varieornatus</name>
    <name type="common">Water bear</name>
    <name type="synonym">Tardigrade</name>
    <dbReference type="NCBI Taxonomy" id="947166"/>
    <lineage>
        <taxon>Eukaryota</taxon>
        <taxon>Metazoa</taxon>
        <taxon>Ecdysozoa</taxon>
        <taxon>Tardigrada</taxon>
        <taxon>Eutardigrada</taxon>
        <taxon>Parachela</taxon>
        <taxon>Hypsibioidea</taxon>
        <taxon>Ramazzottiidae</taxon>
        <taxon>Ramazzottius</taxon>
    </lineage>
</organism>
<keyword evidence="1" id="KW-1133">Transmembrane helix</keyword>
<evidence type="ECO:0000256" key="1">
    <source>
        <dbReference type="SAM" id="Phobius"/>
    </source>
</evidence>
<gene>
    <name evidence="2" type="primary">RvY_02762</name>
    <name evidence="2" type="synonym">RvY_02762.3</name>
    <name evidence="2" type="ORF">RvY_02762-3</name>
</gene>
<comment type="caution">
    <text evidence="2">The sequence shown here is derived from an EMBL/GenBank/DDBJ whole genome shotgun (WGS) entry which is preliminary data.</text>
</comment>
<accession>A0A1D1UVE0</accession>
<dbReference type="EMBL" id="BDGG01000001">
    <property type="protein sequence ID" value="GAU90333.1"/>
    <property type="molecule type" value="Genomic_DNA"/>
</dbReference>
<dbReference type="Proteomes" id="UP000186922">
    <property type="component" value="Unassembled WGS sequence"/>
</dbReference>
<sequence length="207" mass="23505">MASPLRDFFGHYMEVTEDVDYHDHPNTTTVTFPPLTLTSVSPNTYIGGHNGGKSSPYDYRVLNQRSYAGQQAYFGYDVEQFSYILIASGCLGSVVFVIAFWIVMLIRRTYVRRRNARWIAMGFSPSTHSGLALTDAYGRSDVYLVHFPDMPRSTTDVFIGNVGFPPLVPYDSDRRRQEEEFIQLGVNDVRVDNVLARKGSPFPERLI</sequence>
<name>A0A1D1UVE0_RAMVA</name>
<dbReference type="OrthoDB" id="10543598at2759"/>
<keyword evidence="3" id="KW-1185">Reference proteome</keyword>
<keyword evidence="1" id="KW-0472">Membrane</keyword>
<dbReference type="AlphaFoldDB" id="A0A1D1UVE0"/>